<evidence type="ECO:0000313" key="2">
    <source>
        <dbReference type="EMBL" id="GIY76575.1"/>
    </source>
</evidence>
<evidence type="ECO:0000313" key="3">
    <source>
        <dbReference type="Proteomes" id="UP001054837"/>
    </source>
</evidence>
<protein>
    <submittedName>
        <fullName evidence="2">Uncharacterized protein</fullName>
    </submittedName>
</protein>
<name>A0AAV4W573_9ARAC</name>
<proteinExistence type="predicted"/>
<comment type="caution">
    <text evidence="2">The sequence shown here is derived from an EMBL/GenBank/DDBJ whole genome shotgun (WGS) entry which is preliminary data.</text>
</comment>
<organism evidence="2 3">
    <name type="scientific">Caerostris darwini</name>
    <dbReference type="NCBI Taxonomy" id="1538125"/>
    <lineage>
        <taxon>Eukaryota</taxon>
        <taxon>Metazoa</taxon>
        <taxon>Ecdysozoa</taxon>
        <taxon>Arthropoda</taxon>
        <taxon>Chelicerata</taxon>
        <taxon>Arachnida</taxon>
        <taxon>Araneae</taxon>
        <taxon>Araneomorphae</taxon>
        <taxon>Entelegynae</taxon>
        <taxon>Araneoidea</taxon>
        <taxon>Araneidae</taxon>
        <taxon>Caerostris</taxon>
    </lineage>
</organism>
<reference evidence="2 3" key="1">
    <citation type="submission" date="2021-06" db="EMBL/GenBank/DDBJ databases">
        <title>Caerostris darwini draft genome.</title>
        <authorList>
            <person name="Kono N."/>
            <person name="Arakawa K."/>
        </authorList>
    </citation>
    <scope>NUCLEOTIDE SEQUENCE [LARGE SCALE GENOMIC DNA]</scope>
</reference>
<keyword evidence="3" id="KW-1185">Reference proteome</keyword>
<evidence type="ECO:0000256" key="1">
    <source>
        <dbReference type="SAM" id="MobiDB-lite"/>
    </source>
</evidence>
<gene>
    <name evidence="2" type="ORF">CDAR_598521</name>
</gene>
<sequence>MIGCCSSGEKSSKKESPSISESDAGTSSIISIIRKRKVFLQQRNYLQYLLSNLLQISSLKKSFGTTYTEVDSWINSI</sequence>
<accession>A0AAV4W573</accession>
<feature type="region of interest" description="Disordered" evidence="1">
    <location>
        <begin position="1"/>
        <end position="25"/>
    </location>
</feature>
<dbReference type="AlphaFoldDB" id="A0AAV4W573"/>
<dbReference type="EMBL" id="BPLQ01014017">
    <property type="protein sequence ID" value="GIY76575.1"/>
    <property type="molecule type" value="Genomic_DNA"/>
</dbReference>
<dbReference type="Proteomes" id="UP001054837">
    <property type="component" value="Unassembled WGS sequence"/>
</dbReference>